<evidence type="ECO:0000259" key="6">
    <source>
        <dbReference type="Pfam" id="PF07980"/>
    </source>
</evidence>
<dbReference type="PROSITE" id="PS51257">
    <property type="entry name" value="PROKAR_LIPOPROTEIN"/>
    <property type="match status" value="1"/>
</dbReference>
<comment type="similarity">
    <text evidence="2">Belongs to the SusD family.</text>
</comment>
<reference evidence="8 9" key="1">
    <citation type="submission" date="2018-09" db="EMBL/GenBank/DDBJ databases">
        <title>Genomic Encyclopedia of Archaeal and Bacterial Type Strains, Phase II (KMG-II): from individual species to whole genera.</title>
        <authorList>
            <person name="Goeker M."/>
        </authorList>
    </citation>
    <scope>NUCLEOTIDE SEQUENCE [LARGE SCALE GENOMIC DNA]</scope>
    <source>
        <strain evidence="8 9">DSM 27148</strain>
    </source>
</reference>
<proteinExistence type="inferred from homology"/>
<evidence type="ECO:0000256" key="4">
    <source>
        <dbReference type="ARBA" id="ARBA00023136"/>
    </source>
</evidence>
<dbReference type="InterPro" id="IPR011990">
    <property type="entry name" value="TPR-like_helical_dom_sf"/>
</dbReference>
<evidence type="ECO:0000313" key="8">
    <source>
        <dbReference type="EMBL" id="RKD92788.1"/>
    </source>
</evidence>
<evidence type="ECO:0000259" key="7">
    <source>
        <dbReference type="Pfam" id="PF14322"/>
    </source>
</evidence>
<dbReference type="Pfam" id="PF14322">
    <property type="entry name" value="SusD-like_3"/>
    <property type="match status" value="1"/>
</dbReference>
<dbReference type="AlphaFoldDB" id="A0A419WBF8"/>
<evidence type="ECO:0000313" key="9">
    <source>
        <dbReference type="Proteomes" id="UP000283387"/>
    </source>
</evidence>
<feature type="domain" description="SusD-like N-terminal" evidence="7">
    <location>
        <begin position="23"/>
        <end position="232"/>
    </location>
</feature>
<dbReference type="Gene3D" id="1.25.40.390">
    <property type="match status" value="1"/>
</dbReference>
<dbReference type="EMBL" id="RAPN01000001">
    <property type="protein sequence ID" value="RKD92788.1"/>
    <property type="molecule type" value="Genomic_DNA"/>
</dbReference>
<dbReference type="InterPro" id="IPR012944">
    <property type="entry name" value="SusD_RagB_dom"/>
</dbReference>
<keyword evidence="4" id="KW-0472">Membrane</keyword>
<keyword evidence="3" id="KW-0732">Signal</keyword>
<dbReference type="Pfam" id="PF07980">
    <property type="entry name" value="SusD_RagB"/>
    <property type="match status" value="1"/>
</dbReference>
<protein>
    <submittedName>
        <fullName evidence="8">SusD-like starch-binding protein associating with outer membrane</fullName>
    </submittedName>
</protein>
<evidence type="ECO:0000256" key="2">
    <source>
        <dbReference type="ARBA" id="ARBA00006275"/>
    </source>
</evidence>
<comment type="caution">
    <text evidence="8">The sequence shown here is derived from an EMBL/GenBank/DDBJ whole genome shotgun (WGS) entry which is preliminary data.</text>
</comment>
<accession>A0A419WBF8</accession>
<dbReference type="GO" id="GO:0009279">
    <property type="term" value="C:cell outer membrane"/>
    <property type="evidence" value="ECO:0007669"/>
    <property type="project" value="UniProtKB-SubCell"/>
</dbReference>
<feature type="domain" description="RagB/SusD" evidence="6">
    <location>
        <begin position="351"/>
        <end position="469"/>
    </location>
</feature>
<evidence type="ECO:0000256" key="5">
    <source>
        <dbReference type="ARBA" id="ARBA00023237"/>
    </source>
</evidence>
<gene>
    <name evidence="8" type="ORF">BC643_3165</name>
</gene>
<dbReference type="SUPFAM" id="SSF48452">
    <property type="entry name" value="TPR-like"/>
    <property type="match status" value="1"/>
</dbReference>
<dbReference type="RefSeq" id="WP_170154577.1">
    <property type="nucleotide sequence ID" value="NZ_RAPN01000001.1"/>
</dbReference>
<organism evidence="8 9">
    <name type="scientific">Mangrovibacterium diazotrophicum</name>
    <dbReference type="NCBI Taxonomy" id="1261403"/>
    <lineage>
        <taxon>Bacteria</taxon>
        <taxon>Pseudomonadati</taxon>
        <taxon>Bacteroidota</taxon>
        <taxon>Bacteroidia</taxon>
        <taxon>Marinilabiliales</taxon>
        <taxon>Prolixibacteraceae</taxon>
        <taxon>Mangrovibacterium</taxon>
    </lineage>
</organism>
<evidence type="ECO:0000256" key="1">
    <source>
        <dbReference type="ARBA" id="ARBA00004442"/>
    </source>
</evidence>
<keyword evidence="5" id="KW-0998">Cell outer membrane</keyword>
<sequence>MKNINRILLGVLVLFAFSGCESYLDEPKPTDSLTSDAIYSSTEGVDAYLSGIYRNMRAQYEYSTDVATTDVGGIYSMYFARAVKGKDLIQNSWYNFDYENDNREPTYRRTRVTWQFLFDLVNHANTLIQGVTNGTLSDADKAIYIAHGKALRAYFYFQLALEYQLSYAVDPSAPAPPLYDQVEYEAKGMSTLAELYTLIVQDINDAIADLPEDRLNKSYINKSVAYGLKARILMAMNKDWDQVEAAANAAYGGDPDAALYASEYGAGFDDINASEWMWGMDQQADQSNYYYVAPHAFTDHFADAYFGTYIDENFVANFSGTDVRSLFFNIYGGESGDWWEFVTSKFVFSFSADIPIMRTPEMILMEAEAMYHQGRETEAHDLLFTLQSDRDPYAVQSSATGTALLEEILLERRKEMYGELGVEWFDAKRLQRGIVRGANHRVVLTLDPNDKRFFLKIPQTEIDANPNIDASVNDGR</sequence>
<keyword evidence="9" id="KW-1185">Reference proteome</keyword>
<dbReference type="InterPro" id="IPR033985">
    <property type="entry name" value="SusD-like_N"/>
</dbReference>
<name>A0A419WBF8_9BACT</name>
<dbReference type="Proteomes" id="UP000283387">
    <property type="component" value="Unassembled WGS sequence"/>
</dbReference>
<evidence type="ECO:0000256" key="3">
    <source>
        <dbReference type="ARBA" id="ARBA00022729"/>
    </source>
</evidence>
<comment type="subcellular location">
    <subcellularLocation>
        <location evidence="1">Cell outer membrane</location>
    </subcellularLocation>
</comment>